<sequence length="429" mass="50819">MKCNCYGKIANFYFDRKEYLNAVYNYENILNILENIKNKDYELMLFTADNYFANANAYYNEFLKSGNMDNIEIMFEYYNKAIDSYNLIDNKDYNIIKNIGMCHYQIANINLKCNMHNLTVTNFDLNSKMFDICITNFNAAISNFQYILKNSVTNLLSDYQQFEINFKIAESYFYLGYIYYLYHLSSNVYQCYENAMLYYNDAFKLISNTDNIQNKIVVLNQMGILYSYFGNYKLSINIYKYAVNIIGDIKNIRNDPQLYLSIYINLASSYIKNKNYDEAIKISKYLYDNIENIGLNNEHDITSIILSLSIVYAITRKYDEAITILKKAINENYTHYDIYHNLGRCLIEKGNYQEGINYISKSNREQSKAYLAYAHLKLNENEKAYEILDELVKNNVNYDVFIIVYRMYEEALLDKLKSKDIIEKILKKI</sequence>
<dbReference type="GeneID" id="44970918"/>
<dbReference type="SMART" id="SM00028">
    <property type="entry name" value="TPR"/>
    <property type="match status" value="6"/>
</dbReference>
<proteinExistence type="predicted"/>
<dbReference type="EMBL" id="CP002874">
    <property type="protein sequence ID" value="AEM23025.1"/>
    <property type="molecule type" value="Genomic_DNA"/>
</dbReference>
<dbReference type="InterPro" id="IPR011990">
    <property type="entry name" value="TPR-like_helical_dom_sf"/>
</dbReference>
<dbReference type="KEGG" id="bip:Bint_2421"/>
<dbReference type="Pfam" id="PF13181">
    <property type="entry name" value="TPR_8"/>
    <property type="match status" value="1"/>
</dbReference>
<dbReference type="eggNOG" id="COG0457">
    <property type="taxonomic scope" value="Bacteria"/>
</dbReference>
<dbReference type="Proteomes" id="UP000008522">
    <property type="component" value="Chromosome"/>
</dbReference>
<dbReference type="RefSeq" id="WP_014488833.1">
    <property type="nucleotide sequence ID" value="NC_017243.1"/>
</dbReference>
<gene>
    <name evidence="1" type="ordered locus">Bint_2421</name>
</gene>
<protein>
    <submittedName>
        <fullName evidence="1">Uncharacterized protein</fullName>
    </submittedName>
</protein>
<dbReference type="AlphaFoldDB" id="G0EMY4"/>
<dbReference type="SUPFAM" id="SSF48452">
    <property type="entry name" value="TPR-like"/>
    <property type="match status" value="1"/>
</dbReference>
<reference evidence="1 2" key="1">
    <citation type="journal article" date="2011" name="BMC Genomics">
        <title>Complete genome sequence of Brachyspira intermedia reveals unique genomic features in Brachyspira species and phage-mediated horizontal gene transfer.</title>
        <authorList>
            <person name="Hafstrom T."/>
            <person name="Jansson D.S."/>
            <person name="Segerman B."/>
        </authorList>
    </citation>
    <scope>NUCLEOTIDE SEQUENCE [LARGE SCALE GENOMIC DNA]</scope>
    <source>
        <strain evidence="2">ATCC 51140 / PWS/A</strain>
    </source>
</reference>
<evidence type="ECO:0000313" key="2">
    <source>
        <dbReference type="Proteomes" id="UP000008522"/>
    </source>
</evidence>
<dbReference type="InterPro" id="IPR019734">
    <property type="entry name" value="TPR_rpt"/>
</dbReference>
<organism evidence="1 2">
    <name type="scientific">Brachyspira intermedia (strain ATCC 51140 / PWS/A)</name>
    <name type="common">Serpulina intermedia</name>
    <dbReference type="NCBI Taxonomy" id="1045858"/>
    <lineage>
        <taxon>Bacteria</taxon>
        <taxon>Pseudomonadati</taxon>
        <taxon>Spirochaetota</taxon>
        <taxon>Spirochaetia</taxon>
        <taxon>Brachyspirales</taxon>
        <taxon>Brachyspiraceae</taxon>
        <taxon>Brachyspira</taxon>
    </lineage>
</organism>
<evidence type="ECO:0000313" key="1">
    <source>
        <dbReference type="EMBL" id="AEM23025.1"/>
    </source>
</evidence>
<name>G0EMY4_BRAIP</name>
<dbReference type="Pfam" id="PF14559">
    <property type="entry name" value="TPR_19"/>
    <property type="match status" value="1"/>
</dbReference>
<dbReference type="Gene3D" id="1.25.40.10">
    <property type="entry name" value="Tetratricopeptide repeat domain"/>
    <property type="match status" value="2"/>
</dbReference>
<accession>G0EMY4</accession>
<keyword evidence="2" id="KW-1185">Reference proteome</keyword>
<dbReference type="HOGENOM" id="CLU_638844_0_0_12"/>
<dbReference type="PATRIC" id="fig|1045858.4.peg.2424"/>